<dbReference type="Pfam" id="PF00018">
    <property type="entry name" value="SH3_1"/>
    <property type="match status" value="1"/>
</dbReference>
<dbReference type="InterPro" id="IPR001452">
    <property type="entry name" value="SH3_domain"/>
</dbReference>
<dbReference type="PROSITE" id="PS50297">
    <property type="entry name" value="ANK_REP_REGION"/>
    <property type="match status" value="2"/>
</dbReference>
<feature type="compositionally biased region" description="Low complexity" evidence="10">
    <location>
        <begin position="484"/>
        <end position="499"/>
    </location>
</feature>
<feature type="domain" description="SH3" evidence="11">
    <location>
        <begin position="992"/>
        <end position="1055"/>
    </location>
</feature>
<evidence type="ECO:0000256" key="5">
    <source>
        <dbReference type="ARBA" id="ARBA00023043"/>
    </source>
</evidence>
<comment type="caution">
    <text evidence="12">The sequence shown here is derived from an EMBL/GenBank/DDBJ whole genome shotgun (WGS) entry which is preliminary data.</text>
</comment>
<feature type="compositionally biased region" description="Polar residues" evidence="10">
    <location>
        <begin position="254"/>
        <end position="268"/>
    </location>
</feature>
<feature type="compositionally biased region" description="Low complexity" evidence="10">
    <location>
        <begin position="390"/>
        <end position="414"/>
    </location>
</feature>
<sequence>MASQRYASYVEEEDWDIATLELVNSHLEKYVKMLPGRGTDLTLAELQGLAARQQVAMETQQQALVARETRLKYLQQQEAKHRQLASEQARLHRMRERVEAQELKLKKLRALRGQVEQYKASNGNLNSELEAVRALFNEKEKELAMAVTKVDQLMKQLQELREVKANGVITNGNHAKGDPNVVALELEKLRNELLHRNKLNEKQNSRLSAQRQLLHHKKEEVSKMDNRIHELQQRLKKRRSQEQQPQQQQQPKQITTNSSDPKNFNSRPGQPRKPGQNIAAVEPYIQYAPKDVAKDDLYSKTGFLKKDPKYQTLPANTKFIPPGEEGLKPGDVVGGQEVNNNNSNKSGSSVGGVVGVKPVEYKIPSLISSHFDANRGRGSSGNRTVIDNQGKSGVVVGPSGPAVSKPTTQPTPTQGSGLNSTSQPPMNSAAKGARPFVNTFGKPGLPKWPPQSTKDNEQQQPTQQQQQHQPHQPQINIFDEERQAGSGQSSPASSEGSGPLVKQGSGVFAHPLPASSLTTTSPAGQQDHKNGAKSGPPLEPRGISGRHGPKPPPRMPQGLASVKPVSSTDQSVNQPTAVDSRTGNSGGDEVDLSKLSVNDSVNLGLPQAQSTPQDGKAGTTIHLNQRPAPTYRYASKSVIANTYMGRLGNTALERYQQLNKQIYGSQDPKSNQAQGKPSQNASDRPNVATPPELRTAFGSQQPSPSDPSAAVVVGGGGMTHFGLVGSPNYPDIASDKGSFKANTPKHLRRRHSDSDNEDLAKFLHRGDKPQQPVLENVAEDGSSANANTANSQAKAQNSNTADQRLPSKSDSNGNKEVPSSPHKTQGKETSEKKAAVVLRKKKPILKGENRRKSLNRVSFDPLALLLDASLEGELDLVKRTAKEVEDVSAPNDEGITALHNAICAGHYDIIKYLIEFGADVNSPDSDGWTPLHCAASCNNLPMVRFLVEHGACIFATTISDNETAAEKCEEDEDGYDGCSDYLYSVQEKLGIISDGTVYAVFCYNAQNNDELSFNINDKMTVLRKGDEQEKEWWWARKAGARDGYIARNLLGLYPRVLPSSYQPHETSEC</sequence>
<feature type="coiled-coil region" evidence="9">
    <location>
        <begin position="84"/>
        <end position="163"/>
    </location>
</feature>
<comment type="subcellular location">
    <subcellularLocation>
        <location evidence="1">Nucleus</location>
    </subcellularLocation>
</comment>
<feature type="compositionally biased region" description="Basic and acidic residues" evidence="10">
    <location>
        <begin position="825"/>
        <end position="834"/>
    </location>
</feature>
<dbReference type="EMBL" id="JBAMIC010000008">
    <property type="protein sequence ID" value="KAK7104316.1"/>
    <property type="molecule type" value="Genomic_DNA"/>
</dbReference>
<feature type="region of interest" description="Disordered" evidence="10">
    <location>
        <begin position="370"/>
        <end position="624"/>
    </location>
</feature>
<feature type="compositionally biased region" description="Low complexity" evidence="10">
    <location>
        <begin position="699"/>
        <end position="712"/>
    </location>
</feature>
<keyword evidence="6" id="KW-0539">Nucleus</keyword>
<evidence type="ECO:0000256" key="1">
    <source>
        <dbReference type="ARBA" id="ARBA00004123"/>
    </source>
</evidence>
<dbReference type="GO" id="GO:0005634">
    <property type="term" value="C:nucleus"/>
    <property type="evidence" value="ECO:0007669"/>
    <property type="project" value="UniProtKB-SubCell"/>
</dbReference>
<dbReference type="AlphaFoldDB" id="A0AAN9BFU4"/>
<keyword evidence="4" id="KW-0677">Repeat</keyword>
<evidence type="ECO:0000259" key="11">
    <source>
        <dbReference type="PROSITE" id="PS50002"/>
    </source>
</evidence>
<name>A0AAN9BFU4_9CAEN</name>
<feature type="repeat" description="ANK" evidence="7">
    <location>
        <begin position="893"/>
        <end position="925"/>
    </location>
</feature>
<dbReference type="PROSITE" id="PS50002">
    <property type="entry name" value="SH3"/>
    <property type="match status" value="1"/>
</dbReference>
<dbReference type="SUPFAM" id="SSF50044">
    <property type="entry name" value="SH3-domain"/>
    <property type="match status" value="1"/>
</dbReference>
<dbReference type="GO" id="GO:0006915">
    <property type="term" value="P:apoptotic process"/>
    <property type="evidence" value="ECO:0007669"/>
    <property type="project" value="UniProtKB-KW"/>
</dbReference>
<keyword evidence="5 7" id="KW-0040">ANK repeat</keyword>
<evidence type="ECO:0000256" key="10">
    <source>
        <dbReference type="SAM" id="MobiDB-lite"/>
    </source>
</evidence>
<feature type="region of interest" description="Disordered" evidence="10">
    <location>
        <begin position="780"/>
        <end position="842"/>
    </location>
</feature>
<evidence type="ECO:0000313" key="13">
    <source>
        <dbReference type="Proteomes" id="UP001374579"/>
    </source>
</evidence>
<keyword evidence="3" id="KW-0053">Apoptosis</keyword>
<feature type="region of interest" description="Disordered" evidence="10">
    <location>
        <begin position="665"/>
        <end position="713"/>
    </location>
</feature>
<dbReference type="SMART" id="SM00248">
    <property type="entry name" value="ANK"/>
    <property type="match status" value="2"/>
</dbReference>
<feature type="compositionally biased region" description="Polar residues" evidence="10">
    <location>
        <begin position="665"/>
        <end position="683"/>
    </location>
</feature>
<dbReference type="SMART" id="SM00326">
    <property type="entry name" value="SH3"/>
    <property type="match status" value="1"/>
</dbReference>
<keyword evidence="2 8" id="KW-0728">SH3 domain</keyword>
<keyword evidence="13" id="KW-1185">Reference proteome</keyword>
<feature type="compositionally biased region" description="Polar residues" evidence="10">
    <location>
        <begin position="380"/>
        <end position="389"/>
    </location>
</feature>
<evidence type="ECO:0000256" key="3">
    <source>
        <dbReference type="ARBA" id="ARBA00022703"/>
    </source>
</evidence>
<accession>A0AAN9BFU4</accession>
<evidence type="ECO:0000256" key="4">
    <source>
        <dbReference type="ARBA" id="ARBA00022737"/>
    </source>
</evidence>
<evidence type="ECO:0000256" key="8">
    <source>
        <dbReference type="PROSITE-ProRule" id="PRU00192"/>
    </source>
</evidence>
<dbReference type="InterPro" id="IPR036028">
    <property type="entry name" value="SH3-like_dom_sf"/>
</dbReference>
<feature type="repeat" description="ANK" evidence="7">
    <location>
        <begin position="926"/>
        <end position="958"/>
    </location>
</feature>
<evidence type="ECO:0000256" key="9">
    <source>
        <dbReference type="SAM" id="Coils"/>
    </source>
</evidence>
<reference evidence="12 13" key="1">
    <citation type="submission" date="2024-02" db="EMBL/GenBank/DDBJ databases">
        <title>Chromosome-scale genome assembly of the rough periwinkle Littorina saxatilis.</title>
        <authorList>
            <person name="De Jode A."/>
            <person name="Faria R."/>
            <person name="Formenti G."/>
            <person name="Sims Y."/>
            <person name="Smith T.P."/>
            <person name="Tracey A."/>
            <person name="Wood J.M.D."/>
            <person name="Zagrodzka Z.B."/>
            <person name="Johannesson K."/>
            <person name="Butlin R.K."/>
            <person name="Leder E.H."/>
        </authorList>
    </citation>
    <scope>NUCLEOTIDE SEQUENCE [LARGE SCALE GENOMIC DNA]</scope>
    <source>
        <strain evidence="12">Snail1</strain>
        <tissue evidence="12">Muscle</tissue>
    </source>
</reference>
<gene>
    <name evidence="12" type="ORF">V1264_019056</name>
</gene>
<dbReference type="FunFam" id="1.25.40.20:FF:000008">
    <property type="entry name" value="Apoptosis-stimulating of p53 protein 2 isoform 1"/>
    <property type="match status" value="1"/>
</dbReference>
<dbReference type="Gene3D" id="1.25.40.20">
    <property type="entry name" value="Ankyrin repeat-containing domain"/>
    <property type="match status" value="1"/>
</dbReference>
<organism evidence="12 13">
    <name type="scientific">Littorina saxatilis</name>
    <dbReference type="NCBI Taxonomy" id="31220"/>
    <lineage>
        <taxon>Eukaryota</taxon>
        <taxon>Metazoa</taxon>
        <taxon>Spiralia</taxon>
        <taxon>Lophotrochozoa</taxon>
        <taxon>Mollusca</taxon>
        <taxon>Gastropoda</taxon>
        <taxon>Caenogastropoda</taxon>
        <taxon>Littorinimorpha</taxon>
        <taxon>Littorinoidea</taxon>
        <taxon>Littorinidae</taxon>
        <taxon>Littorina</taxon>
    </lineage>
</organism>
<dbReference type="PANTHER" id="PTHR24131:SF10">
    <property type="entry name" value="ANKYRIN-REPEAT, SH3-DOMAIN, AND PROLINE-RICH-REGION CONTAINING PROTEIN, ISOFORM B"/>
    <property type="match status" value="1"/>
</dbReference>
<evidence type="ECO:0000256" key="6">
    <source>
        <dbReference type="ARBA" id="ARBA00023242"/>
    </source>
</evidence>
<evidence type="ECO:0000256" key="7">
    <source>
        <dbReference type="PROSITE-ProRule" id="PRU00023"/>
    </source>
</evidence>
<feature type="compositionally biased region" description="Polar residues" evidence="10">
    <location>
        <begin position="415"/>
        <end position="426"/>
    </location>
</feature>
<feature type="compositionally biased region" description="Polar residues" evidence="10">
    <location>
        <begin position="515"/>
        <end position="524"/>
    </location>
</feature>
<dbReference type="GO" id="GO:0042981">
    <property type="term" value="P:regulation of apoptotic process"/>
    <property type="evidence" value="ECO:0007669"/>
    <property type="project" value="InterPro"/>
</dbReference>
<dbReference type="Proteomes" id="UP001374579">
    <property type="component" value="Unassembled WGS sequence"/>
</dbReference>
<dbReference type="PANTHER" id="PTHR24131">
    <property type="entry name" value="APOPTOSIS-STIMULATING OF P53 PROTEIN"/>
    <property type="match status" value="1"/>
</dbReference>
<feature type="compositionally biased region" description="Low complexity" evidence="10">
    <location>
        <begin position="782"/>
        <end position="801"/>
    </location>
</feature>
<protein>
    <recommendedName>
        <fullName evidence="11">SH3 domain-containing protein</fullName>
    </recommendedName>
</protein>
<dbReference type="InterPro" id="IPR047163">
    <property type="entry name" value="ASPP1/2"/>
</dbReference>
<evidence type="ECO:0000256" key="2">
    <source>
        <dbReference type="ARBA" id="ARBA00022443"/>
    </source>
</evidence>
<feature type="region of interest" description="Disordered" evidence="10">
    <location>
        <begin position="233"/>
        <end position="277"/>
    </location>
</feature>
<dbReference type="InterPro" id="IPR036770">
    <property type="entry name" value="Ankyrin_rpt-contain_sf"/>
</dbReference>
<dbReference type="SUPFAM" id="SSF48403">
    <property type="entry name" value="Ankyrin repeat"/>
    <property type="match status" value="1"/>
</dbReference>
<feature type="compositionally biased region" description="Polar residues" evidence="10">
    <location>
        <begin position="595"/>
        <end position="613"/>
    </location>
</feature>
<evidence type="ECO:0000313" key="12">
    <source>
        <dbReference type="EMBL" id="KAK7104316.1"/>
    </source>
</evidence>
<feature type="compositionally biased region" description="Low complexity" evidence="10">
    <location>
        <begin position="458"/>
        <end position="474"/>
    </location>
</feature>
<keyword evidence="9" id="KW-0175">Coiled coil</keyword>
<feature type="compositionally biased region" description="Polar residues" evidence="10">
    <location>
        <begin position="564"/>
        <end position="583"/>
    </location>
</feature>
<feature type="compositionally biased region" description="Low complexity" evidence="10">
    <location>
        <begin position="242"/>
        <end position="253"/>
    </location>
</feature>
<dbReference type="InterPro" id="IPR002110">
    <property type="entry name" value="Ankyrin_rpt"/>
</dbReference>
<dbReference type="Pfam" id="PF12796">
    <property type="entry name" value="Ank_2"/>
    <property type="match status" value="1"/>
</dbReference>
<proteinExistence type="predicted"/>
<dbReference type="GO" id="GO:0002039">
    <property type="term" value="F:p53 binding"/>
    <property type="evidence" value="ECO:0007669"/>
    <property type="project" value="InterPro"/>
</dbReference>
<feature type="region of interest" description="Disordered" evidence="10">
    <location>
        <begin position="732"/>
        <end position="755"/>
    </location>
</feature>
<dbReference type="PROSITE" id="PS50088">
    <property type="entry name" value="ANK_REPEAT"/>
    <property type="match status" value="2"/>
</dbReference>